<comment type="caution">
    <text evidence="2">The sequence shown here is derived from an EMBL/GenBank/DDBJ whole genome shotgun (WGS) entry which is preliminary data.</text>
</comment>
<keyword evidence="1" id="KW-1133">Transmembrane helix</keyword>
<sequence length="139" mass="14035">MTLARLGCRSSESKFSASRRAFNVLMPPVPGPSAGLPVAFSIGVPVVESSPPDVTGVSKPLITLTAGAAGSMPFFLFFLRFLAFSLIAAWSSFAIGSGSLMVASSTGLRAGDAMAMGCERCTSSMGNGASSMSMAGIAA</sequence>
<dbReference type="AlphaFoldDB" id="A0A9W7W372"/>
<evidence type="ECO:0000313" key="2">
    <source>
        <dbReference type="EMBL" id="KAH9828129.1"/>
    </source>
</evidence>
<name>A0A9W7W372_9PEZI</name>
<keyword evidence="3" id="KW-1185">Reference proteome</keyword>
<dbReference type="EMBL" id="RIBY02001830">
    <property type="protein sequence ID" value="KAH9828129.1"/>
    <property type="molecule type" value="Genomic_DNA"/>
</dbReference>
<accession>A0A9W7W372</accession>
<reference evidence="2 3" key="1">
    <citation type="journal article" date="2018" name="IMA Fungus">
        <title>IMA Genome-F 10: Nine draft genome sequences of Claviceps purpurea s.lat., including C. arundinis, C. humidiphila, and C. cf. spartinae, pseudomolecules for the pitch canker pathogen Fusarium circinatum, draft genome of Davidsoniella eucalypti, Grosmannia galeiformis, Quambalaria eucalypti, and Teratosphaeria destructans.</title>
        <authorList>
            <person name="Wingfield B.D."/>
            <person name="Liu M."/>
            <person name="Nguyen H.D."/>
            <person name="Lane F.A."/>
            <person name="Morgan S.W."/>
            <person name="De Vos L."/>
            <person name="Wilken P.M."/>
            <person name="Duong T.A."/>
            <person name="Aylward J."/>
            <person name="Coetzee M.P."/>
            <person name="Dadej K."/>
            <person name="De Beer Z.W."/>
            <person name="Findlay W."/>
            <person name="Havenga M."/>
            <person name="Kolarik M."/>
            <person name="Menzies J.G."/>
            <person name="Naidoo K."/>
            <person name="Pochopski O."/>
            <person name="Shoukouhi P."/>
            <person name="Santana Q.C."/>
            <person name="Seifert K.A."/>
            <person name="Soal N."/>
            <person name="Steenkamp E.T."/>
            <person name="Tatham C.T."/>
            <person name="van der Nest M.A."/>
            <person name="Wingfield M.J."/>
        </authorList>
    </citation>
    <scope>NUCLEOTIDE SEQUENCE [LARGE SCALE GENOMIC DNA]</scope>
    <source>
        <strain evidence="2">CMW44962</strain>
    </source>
</reference>
<dbReference type="Proteomes" id="UP001138500">
    <property type="component" value="Unassembled WGS sequence"/>
</dbReference>
<evidence type="ECO:0000313" key="3">
    <source>
        <dbReference type="Proteomes" id="UP001138500"/>
    </source>
</evidence>
<proteinExistence type="predicted"/>
<gene>
    <name evidence="2" type="ORF">Tdes44962_MAKER09457</name>
</gene>
<protein>
    <submittedName>
        <fullName evidence="2">Uncharacterized protein</fullName>
    </submittedName>
</protein>
<keyword evidence="1" id="KW-0812">Transmembrane</keyword>
<organism evidence="2 3">
    <name type="scientific">Teratosphaeria destructans</name>
    <dbReference type="NCBI Taxonomy" id="418781"/>
    <lineage>
        <taxon>Eukaryota</taxon>
        <taxon>Fungi</taxon>
        <taxon>Dikarya</taxon>
        <taxon>Ascomycota</taxon>
        <taxon>Pezizomycotina</taxon>
        <taxon>Dothideomycetes</taxon>
        <taxon>Dothideomycetidae</taxon>
        <taxon>Mycosphaerellales</taxon>
        <taxon>Teratosphaeriaceae</taxon>
        <taxon>Teratosphaeria</taxon>
    </lineage>
</organism>
<keyword evidence="1" id="KW-0472">Membrane</keyword>
<feature type="transmembrane region" description="Helical" evidence="1">
    <location>
        <begin position="74"/>
        <end position="95"/>
    </location>
</feature>
<reference evidence="2 3" key="2">
    <citation type="journal article" date="2021" name="Curr. Genet.">
        <title>Genetic response to nitrogen starvation in the aggressive Eucalyptus foliar pathogen Teratosphaeria destructans.</title>
        <authorList>
            <person name="Havenga M."/>
            <person name="Wingfield B.D."/>
            <person name="Wingfield M.J."/>
            <person name="Dreyer L.L."/>
            <person name="Roets F."/>
            <person name="Aylward J."/>
        </authorList>
    </citation>
    <scope>NUCLEOTIDE SEQUENCE [LARGE SCALE GENOMIC DNA]</scope>
    <source>
        <strain evidence="2">CMW44962</strain>
    </source>
</reference>
<evidence type="ECO:0000256" key="1">
    <source>
        <dbReference type="SAM" id="Phobius"/>
    </source>
</evidence>